<proteinExistence type="inferred from homology"/>
<dbReference type="GO" id="GO:0016787">
    <property type="term" value="F:hydrolase activity"/>
    <property type="evidence" value="ECO:0007669"/>
    <property type="project" value="UniProtKB-KW"/>
</dbReference>
<dbReference type="FunFam" id="3.30.70.360:FF:000014">
    <property type="entry name" value="N-acyl-L-amino acid amidohydrolase"/>
    <property type="match status" value="1"/>
</dbReference>
<dbReference type="InterPro" id="IPR036264">
    <property type="entry name" value="Bact_exopeptidase_dim_dom"/>
</dbReference>
<dbReference type="GO" id="GO:0046872">
    <property type="term" value="F:metal ion binding"/>
    <property type="evidence" value="ECO:0007669"/>
    <property type="project" value="UniProtKB-KW"/>
</dbReference>
<dbReference type="Proteomes" id="UP000239736">
    <property type="component" value="Unassembled WGS sequence"/>
</dbReference>
<evidence type="ECO:0000256" key="2">
    <source>
        <dbReference type="ARBA" id="ARBA00022801"/>
    </source>
</evidence>
<dbReference type="CDD" id="cd05666">
    <property type="entry name" value="M20_Acy1-like"/>
    <property type="match status" value="1"/>
</dbReference>
<dbReference type="PANTHER" id="PTHR11014:SF63">
    <property type="entry name" value="METALLOPEPTIDASE, PUTATIVE (AFU_ORTHOLOGUE AFUA_6G09600)-RELATED"/>
    <property type="match status" value="1"/>
</dbReference>
<dbReference type="Pfam" id="PF01546">
    <property type="entry name" value="Peptidase_M20"/>
    <property type="match status" value="1"/>
</dbReference>
<dbReference type="Gene3D" id="3.40.630.10">
    <property type="entry name" value="Zn peptidases"/>
    <property type="match status" value="1"/>
</dbReference>
<evidence type="ECO:0000313" key="6">
    <source>
        <dbReference type="Proteomes" id="UP000239736"/>
    </source>
</evidence>
<feature type="binding site" evidence="3">
    <location>
        <position position="106"/>
    </location>
    <ligand>
        <name>Mn(2+)</name>
        <dbReference type="ChEBI" id="CHEBI:29035"/>
        <label>2</label>
    </ligand>
</feature>
<keyword evidence="2 5" id="KW-0378">Hydrolase</keyword>
<dbReference type="PIRSF" id="PIRSF005962">
    <property type="entry name" value="Pept_M20D_amidohydro"/>
    <property type="match status" value="1"/>
</dbReference>
<dbReference type="SUPFAM" id="SSF55031">
    <property type="entry name" value="Bacterial exopeptidase dimerisation domain"/>
    <property type="match status" value="1"/>
</dbReference>
<evidence type="ECO:0000313" key="5">
    <source>
        <dbReference type="EMBL" id="PPB81855.1"/>
    </source>
</evidence>
<feature type="binding site" evidence="3">
    <location>
        <position position="358"/>
    </location>
    <ligand>
        <name>Mn(2+)</name>
        <dbReference type="ChEBI" id="CHEBI:29035"/>
        <label>2</label>
    </ligand>
</feature>
<comment type="similarity">
    <text evidence="1">Belongs to the peptidase M20 family.</text>
</comment>
<keyword evidence="3" id="KW-0479">Metal-binding</keyword>
<dbReference type="Gene3D" id="3.30.70.360">
    <property type="match status" value="1"/>
</dbReference>
<dbReference type="SUPFAM" id="SSF53187">
    <property type="entry name" value="Zn-dependent exopeptidases"/>
    <property type="match status" value="1"/>
</dbReference>
<dbReference type="InterPro" id="IPR011650">
    <property type="entry name" value="Peptidase_M20_dimer"/>
</dbReference>
<feature type="binding site" evidence="3">
    <location>
        <position position="165"/>
    </location>
    <ligand>
        <name>Mn(2+)</name>
        <dbReference type="ChEBI" id="CHEBI:29035"/>
        <label>2</label>
    </ligand>
</feature>
<dbReference type="InterPro" id="IPR017439">
    <property type="entry name" value="Amidohydrolase"/>
</dbReference>
<feature type="binding site" evidence="3">
    <location>
        <position position="104"/>
    </location>
    <ligand>
        <name>Mn(2+)</name>
        <dbReference type="ChEBI" id="CHEBI:29035"/>
        <label>2</label>
    </ligand>
</feature>
<organism evidence="5 6">
    <name type="scientific">Albidovulum inexpectatum</name>
    <dbReference type="NCBI Taxonomy" id="196587"/>
    <lineage>
        <taxon>Bacteria</taxon>
        <taxon>Pseudomonadati</taxon>
        <taxon>Pseudomonadota</taxon>
        <taxon>Alphaproteobacteria</taxon>
        <taxon>Rhodobacterales</taxon>
        <taxon>Paracoccaceae</taxon>
        <taxon>Albidovulum</taxon>
    </lineage>
</organism>
<evidence type="ECO:0000256" key="1">
    <source>
        <dbReference type="ARBA" id="ARBA00006153"/>
    </source>
</evidence>
<comment type="cofactor">
    <cofactor evidence="3">
        <name>Mn(2+)</name>
        <dbReference type="ChEBI" id="CHEBI:29035"/>
    </cofactor>
    <text evidence="3">The Mn(2+) ion enhances activity.</text>
</comment>
<evidence type="ECO:0000256" key="3">
    <source>
        <dbReference type="PIRSR" id="PIRSR005962-1"/>
    </source>
</evidence>
<dbReference type="OrthoDB" id="9777385at2"/>
<name>A0A2S5JKS9_9RHOB</name>
<dbReference type="PANTHER" id="PTHR11014">
    <property type="entry name" value="PEPTIDASE M20 FAMILY MEMBER"/>
    <property type="match status" value="1"/>
</dbReference>
<gene>
    <name evidence="5" type="ORF">LV82_01072</name>
</gene>
<dbReference type="InterPro" id="IPR002933">
    <property type="entry name" value="Peptidase_M20"/>
</dbReference>
<keyword evidence="6" id="KW-1185">Reference proteome</keyword>
<comment type="caution">
    <text evidence="5">The sequence shown here is derived from an EMBL/GenBank/DDBJ whole genome shotgun (WGS) entry which is preliminary data.</text>
</comment>
<protein>
    <submittedName>
        <fullName evidence="5">Hippurate hydrolase</fullName>
    </submittedName>
</protein>
<dbReference type="AlphaFoldDB" id="A0A2S5JKS9"/>
<dbReference type="NCBIfam" id="TIGR01891">
    <property type="entry name" value="amidohydrolases"/>
    <property type="match status" value="1"/>
</dbReference>
<dbReference type="EMBL" id="PRDS01000002">
    <property type="protein sequence ID" value="PPB81855.1"/>
    <property type="molecule type" value="Genomic_DNA"/>
</dbReference>
<evidence type="ECO:0000259" key="4">
    <source>
        <dbReference type="Pfam" id="PF07687"/>
    </source>
</evidence>
<reference evidence="5 6" key="1">
    <citation type="submission" date="2018-01" db="EMBL/GenBank/DDBJ databases">
        <title>Genomic Encyclopedia of Archaeal and Bacterial Type Strains, Phase II (KMG-II): from individual species to whole genera.</title>
        <authorList>
            <person name="Goeker M."/>
        </authorList>
    </citation>
    <scope>NUCLEOTIDE SEQUENCE [LARGE SCALE GENOMIC DNA]</scope>
    <source>
        <strain evidence="5 6">DSM 12048</strain>
    </source>
</reference>
<feature type="binding site" evidence="3">
    <location>
        <position position="139"/>
    </location>
    <ligand>
        <name>Mn(2+)</name>
        <dbReference type="ChEBI" id="CHEBI:29035"/>
        <label>2</label>
    </ligand>
</feature>
<dbReference type="RefSeq" id="WP_104069694.1">
    <property type="nucleotide sequence ID" value="NZ_PRDS01000002.1"/>
</dbReference>
<feature type="domain" description="Peptidase M20 dimerisation" evidence="4">
    <location>
        <begin position="188"/>
        <end position="283"/>
    </location>
</feature>
<dbReference type="Pfam" id="PF07687">
    <property type="entry name" value="M20_dimer"/>
    <property type="match status" value="1"/>
</dbReference>
<keyword evidence="3" id="KW-0464">Manganese</keyword>
<sequence length="402" mass="43739">MPIRNRFADLLPELIAWRHDFHAHPELMFETHRTAARVAELLREFGVDEVVEGIGRTGVVGIIRGRRDSQGRVIGLRADMDALPIEEAVERPHASTVPGCMHACGHDGHMTMLLGAARYLAETRNFDGTAIVVFQPAEEGGGGGREMCADGLMERFGIQEIYGMHNWPGMQAGSFAIRPGPFFAAADQFEIEVEGRGGHAARPHEAIDTTLVAAHIVVALQGIVSRNIDPTEQAVVSITSFETDGDAYNVIPQKALLKGTVRSLDQTTRAIAQERLGQIARSIAQAFGARAELNYMPGYPVMVNAPEQTEFAAEVARRVAGECAEAPLIMAGEDFAYMLEERPGAYILVGNGSGPMLHHPEYDFNDEIMPAGCSFWADLIEQRMPLSSLDSICNVSGQGMSR</sequence>
<accession>A0A2S5JKS9</accession>